<dbReference type="InterPro" id="IPR007404">
    <property type="entry name" value="YdjM-like"/>
</dbReference>
<reference evidence="2 3" key="1">
    <citation type="submission" date="2016-11" db="EMBL/GenBank/DDBJ databases">
        <authorList>
            <person name="Jaros S."/>
            <person name="Januszkiewicz K."/>
            <person name="Wedrychowicz H."/>
        </authorList>
    </citation>
    <scope>NUCLEOTIDE SEQUENCE [LARGE SCALE GENOMIC DNA]</scope>
    <source>
        <strain evidence="2 3">DSM 24574</strain>
    </source>
</reference>
<keyword evidence="1" id="KW-1133">Transmembrane helix</keyword>
<keyword evidence="3" id="KW-1185">Reference proteome</keyword>
<gene>
    <name evidence="2" type="ORF">SAMN04488109_3854</name>
</gene>
<feature type="transmembrane region" description="Helical" evidence="1">
    <location>
        <begin position="93"/>
        <end position="113"/>
    </location>
</feature>
<evidence type="ECO:0000256" key="1">
    <source>
        <dbReference type="SAM" id="Phobius"/>
    </source>
</evidence>
<dbReference type="EMBL" id="FQWQ01000002">
    <property type="protein sequence ID" value="SHH36024.1"/>
    <property type="molecule type" value="Genomic_DNA"/>
</dbReference>
<keyword evidence="1" id="KW-0472">Membrane</keyword>
<feature type="transmembrane region" description="Helical" evidence="1">
    <location>
        <begin position="189"/>
        <end position="209"/>
    </location>
</feature>
<feature type="transmembrane region" description="Helical" evidence="1">
    <location>
        <begin position="133"/>
        <end position="152"/>
    </location>
</feature>
<organism evidence="2 3">
    <name type="scientific">Chryseolinea serpens</name>
    <dbReference type="NCBI Taxonomy" id="947013"/>
    <lineage>
        <taxon>Bacteria</taxon>
        <taxon>Pseudomonadati</taxon>
        <taxon>Bacteroidota</taxon>
        <taxon>Cytophagia</taxon>
        <taxon>Cytophagales</taxon>
        <taxon>Fulvivirgaceae</taxon>
        <taxon>Chryseolinea</taxon>
    </lineage>
</organism>
<name>A0A1M5SBX4_9BACT</name>
<protein>
    <submittedName>
        <fullName evidence="2">Uncharacterized protein</fullName>
    </submittedName>
</protein>
<dbReference type="OrthoDB" id="327431at2"/>
<dbReference type="STRING" id="947013.SAMN04488109_3854"/>
<proteinExistence type="predicted"/>
<dbReference type="Pfam" id="PF04307">
    <property type="entry name" value="YdjM"/>
    <property type="match status" value="1"/>
</dbReference>
<sequence length="219" mass="24337">MFIGHFGLGLATKKIAPNVSLGTSLMAVQFLDLVWPTLLLLNVEHVVIHPELGSTRTLEFSDYPITHSLLMAIGWSILFGGVYWLIKKDRRNAVILGVGVLSHWVLDLVVHFHDLPLFPWASAKVGFGLWGSVEITNVVEGLLFGAGIYLYLRSTIAKNKTARIVFWVLIVLLLSVQVSGLVGPPPENVTALAWSAQFQWLFVALGYWADRNTVPHQNR</sequence>
<feature type="transmembrane region" description="Helical" evidence="1">
    <location>
        <begin position="164"/>
        <end position="183"/>
    </location>
</feature>
<feature type="transmembrane region" description="Helical" evidence="1">
    <location>
        <begin position="63"/>
        <end position="86"/>
    </location>
</feature>
<dbReference type="Proteomes" id="UP000184212">
    <property type="component" value="Unassembled WGS sequence"/>
</dbReference>
<accession>A0A1M5SBX4</accession>
<keyword evidence="1" id="KW-0812">Transmembrane</keyword>
<evidence type="ECO:0000313" key="2">
    <source>
        <dbReference type="EMBL" id="SHH36024.1"/>
    </source>
</evidence>
<evidence type="ECO:0000313" key="3">
    <source>
        <dbReference type="Proteomes" id="UP000184212"/>
    </source>
</evidence>
<dbReference type="AlphaFoldDB" id="A0A1M5SBX4"/>
<dbReference type="RefSeq" id="WP_073137026.1">
    <property type="nucleotide sequence ID" value="NZ_FQWQ01000002.1"/>
</dbReference>